<organism evidence="2 3">
    <name type="scientific">Desulfosporosinus meridiei (strain ATCC BAA-275 / DSM 13257 / KCTC 12902 / NCIMB 13706 / S10)</name>
    <dbReference type="NCBI Taxonomy" id="768704"/>
    <lineage>
        <taxon>Bacteria</taxon>
        <taxon>Bacillati</taxon>
        <taxon>Bacillota</taxon>
        <taxon>Clostridia</taxon>
        <taxon>Eubacteriales</taxon>
        <taxon>Desulfitobacteriaceae</taxon>
        <taxon>Desulfosporosinus</taxon>
    </lineage>
</organism>
<proteinExistence type="predicted"/>
<evidence type="ECO:0000256" key="1">
    <source>
        <dbReference type="SAM" id="MobiDB-lite"/>
    </source>
</evidence>
<feature type="compositionally biased region" description="Polar residues" evidence="1">
    <location>
        <begin position="1"/>
        <end position="10"/>
    </location>
</feature>
<gene>
    <name evidence="2" type="ordered locus">Desmer_4152</name>
</gene>
<protein>
    <submittedName>
        <fullName evidence="2">Uncharacterized protein</fullName>
    </submittedName>
</protein>
<sequence length="106" mass="11550">MASTSFSMTITDKEPIDSPRNKLATDVYFSYSPAQQEKAGLMANRFRLHYSVANGSISVNQYNETDLGSTSELLTSLGINVSKSFSFNGKSFSLDAQDKSSCRTAS</sequence>
<dbReference type="Proteomes" id="UP000005262">
    <property type="component" value="Chromosome"/>
</dbReference>
<dbReference type="KEGG" id="dmi:Desmer_4152"/>
<feature type="region of interest" description="Disordered" evidence="1">
    <location>
        <begin position="1"/>
        <end position="20"/>
    </location>
</feature>
<reference evidence="2 3" key="1">
    <citation type="journal article" date="2012" name="J. Bacteriol.">
        <title>Complete genome sequences of Desulfosporosinus orientis DSM765T, Desulfosporosinus youngiae DSM17734T, Desulfosporosinus meridiei DSM13257T, and Desulfosporosinus acidiphilus DSM22704T.</title>
        <authorList>
            <person name="Pester M."/>
            <person name="Brambilla E."/>
            <person name="Alazard D."/>
            <person name="Rattei T."/>
            <person name="Weinmaier T."/>
            <person name="Han J."/>
            <person name="Lucas S."/>
            <person name="Lapidus A."/>
            <person name="Cheng J.F."/>
            <person name="Goodwin L."/>
            <person name="Pitluck S."/>
            <person name="Peters L."/>
            <person name="Ovchinnikova G."/>
            <person name="Teshima H."/>
            <person name="Detter J.C."/>
            <person name="Han C.S."/>
            <person name="Tapia R."/>
            <person name="Land M.L."/>
            <person name="Hauser L."/>
            <person name="Kyrpides N.C."/>
            <person name="Ivanova N.N."/>
            <person name="Pagani I."/>
            <person name="Huntmann M."/>
            <person name="Wei C.L."/>
            <person name="Davenport K.W."/>
            <person name="Daligault H."/>
            <person name="Chain P.S."/>
            <person name="Chen A."/>
            <person name="Mavromatis K."/>
            <person name="Markowitz V."/>
            <person name="Szeto E."/>
            <person name="Mikhailova N."/>
            <person name="Pati A."/>
            <person name="Wagner M."/>
            <person name="Woyke T."/>
            <person name="Ollivier B."/>
            <person name="Klenk H.P."/>
            <person name="Spring S."/>
            <person name="Loy A."/>
        </authorList>
    </citation>
    <scope>NUCLEOTIDE SEQUENCE [LARGE SCALE GENOMIC DNA]</scope>
    <source>
        <strain evidence="3">ATCC BAA-275 / DSM 13257 / NCIMB 13706 / S10</strain>
    </source>
</reference>
<dbReference type="eggNOG" id="ENOG502ZJIV">
    <property type="taxonomic scope" value="Bacteria"/>
</dbReference>
<dbReference type="AlphaFoldDB" id="J7J4V5"/>
<accession>J7J4V5</accession>
<dbReference type="HOGENOM" id="CLU_2218838_0_0_9"/>
<dbReference type="EMBL" id="CP003629">
    <property type="protein sequence ID" value="AFQ45981.1"/>
    <property type="molecule type" value="Genomic_DNA"/>
</dbReference>
<dbReference type="STRING" id="768704.Desmer_4152"/>
<reference evidence="3" key="2">
    <citation type="submission" date="2012-08" db="EMBL/GenBank/DDBJ databases">
        <title>Finished genome of Desulfosporosinus meridiei DSM 13257.</title>
        <authorList>
            <person name="Huntemann M."/>
            <person name="Wei C.-L."/>
            <person name="Han J."/>
            <person name="Detter J.C."/>
            <person name="Han C."/>
            <person name="Davenport K."/>
            <person name="Daligault H."/>
            <person name="Erkkila T."/>
            <person name="Gu W."/>
            <person name="Munk A.C.C."/>
            <person name="Teshima H."/>
            <person name="Xu Y."/>
            <person name="Chain P."/>
            <person name="Tapia R."/>
            <person name="Chen A."/>
            <person name="Krypides N."/>
            <person name="Mavromatis K."/>
            <person name="Markowitz V."/>
            <person name="Szeto E."/>
            <person name="Ivanova N."/>
            <person name="Mikhailova N."/>
            <person name="Ovchinnikova G."/>
            <person name="Pagani I."/>
            <person name="Pati A."/>
            <person name="Goodwin L."/>
            <person name="Peters L."/>
            <person name="Pitluck S."/>
            <person name="Woyke T."/>
            <person name="Pester M."/>
            <person name="Spring S."/>
            <person name="Ollivier B."/>
            <person name="Rattei T."/>
            <person name="Klenk H.-P."/>
            <person name="Wagner M."/>
            <person name="Loy A."/>
        </authorList>
    </citation>
    <scope>NUCLEOTIDE SEQUENCE [LARGE SCALE GENOMIC DNA]</scope>
    <source>
        <strain evidence="3">ATCC BAA-275 / DSM 13257 / NCIMB 13706 / S10</strain>
    </source>
</reference>
<dbReference type="RefSeq" id="WP_014904889.1">
    <property type="nucleotide sequence ID" value="NC_018515.1"/>
</dbReference>
<keyword evidence="3" id="KW-1185">Reference proteome</keyword>
<evidence type="ECO:0000313" key="3">
    <source>
        <dbReference type="Proteomes" id="UP000005262"/>
    </source>
</evidence>
<evidence type="ECO:0000313" key="2">
    <source>
        <dbReference type="EMBL" id="AFQ45981.1"/>
    </source>
</evidence>
<feature type="compositionally biased region" description="Basic and acidic residues" evidence="1">
    <location>
        <begin position="11"/>
        <end position="20"/>
    </location>
</feature>
<name>J7J4V5_DESMD</name>